<proteinExistence type="predicted"/>
<gene>
    <name evidence="1" type="ORF">DR864_28320</name>
</gene>
<dbReference type="Proteomes" id="UP000251993">
    <property type="component" value="Plasmid unnamed1"/>
</dbReference>
<dbReference type="OrthoDB" id="629398at2"/>
<reference evidence="1 2" key="1">
    <citation type="submission" date="2018-07" db="EMBL/GenBank/DDBJ databases">
        <title>Genome sequencing of Runella.</title>
        <authorList>
            <person name="Baek M.-G."/>
            <person name="Yi H."/>
        </authorList>
    </citation>
    <scope>NUCLEOTIDE SEQUENCE [LARGE SCALE GENOMIC DNA]</scope>
    <source>
        <strain evidence="1 2">HYN0085</strain>
        <plasmid evidence="1 2">unnamed1</plasmid>
    </source>
</reference>
<dbReference type="Gene3D" id="2.60.40.10">
    <property type="entry name" value="Immunoglobulins"/>
    <property type="match status" value="1"/>
</dbReference>
<keyword evidence="2" id="KW-1185">Reference proteome</keyword>
<evidence type="ECO:0000313" key="2">
    <source>
        <dbReference type="Proteomes" id="UP000251993"/>
    </source>
</evidence>
<evidence type="ECO:0008006" key="3">
    <source>
        <dbReference type="Google" id="ProtNLM"/>
    </source>
</evidence>
<dbReference type="InterPro" id="IPR013783">
    <property type="entry name" value="Ig-like_fold"/>
</dbReference>
<dbReference type="AlphaFoldDB" id="A0A344TT11"/>
<organism evidence="1 2">
    <name type="scientific">Runella rosea</name>
    <dbReference type="NCBI Taxonomy" id="2259595"/>
    <lineage>
        <taxon>Bacteria</taxon>
        <taxon>Pseudomonadati</taxon>
        <taxon>Bacteroidota</taxon>
        <taxon>Cytophagia</taxon>
        <taxon>Cytophagales</taxon>
        <taxon>Spirosomataceae</taxon>
        <taxon>Runella</taxon>
    </lineage>
</organism>
<accession>A0A344TT11</accession>
<dbReference type="EMBL" id="CP030851">
    <property type="protein sequence ID" value="AXE21782.1"/>
    <property type="molecule type" value="Genomic_DNA"/>
</dbReference>
<keyword evidence="1" id="KW-0614">Plasmid</keyword>
<sequence>MVVANIGGSQTQIGTVTSDNDFDTWGTINWTVPAGIANGTQIYFRVAALSVTQSSTFSAFSPVNPNLTISETLLCSAKQIALQITGVSGNLFVDGNNGWPSNSTTYNPTPQSSTTYTVTVQRRGNGSDRVCASVQKSQSVQVFTFNPSIPTASQSKCYGDAISVRAEPNGNGSFDYTWTRDGQGAGNGQQIDARETGNYSVSIKPTGAAAACPAKNAGPVRFNFDTPIPDQNITLSKERPIICGAPDPTTLTLTAQPGEGGINYQWQREGGGFNANSQSATINQSGKYVVTMTRGACNRQKSIEVQDNNYDPNIASVPAAYCADAPITLRANSDDGNRFDYEWKREGVTIGGNSSSLNLTSGETGAWNFTVSIKSKGTGCSPKTSETKRIEASVPISDEAIALPANKSRPIICGAPEEPSIVLSALQTNVSYRWEGPGVSNANDKTLTVSQAGRYVINMNRGACSKQKDINVEFNTYDQNIAPAPAAFCSDAPITLTANSNDPGRFDYKWKREGLDIGTNTPTLTLPNELGPFKYKVEITAKGTGCSAKISSEVAVRVDRAITGQKITLPTGKMRAIICGAPEETAIDLSAVADTPLDGITFQWQGPAVTASAAVGKVSQAGEYKVIFNRGCVVRNQP</sequence>
<protein>
    <recommendedName>
        <fullName evidence="3">Ig-like domain-containing protein</fullName>
    </recommendedName>
</protein>
<dbReference type="KEGG" id="run:DR864_28320"/>
<geneLocation type="plasmid" evidence="1 2">
    <name>unnamed1</name>
</geneLocation>
<evidence type="ECO:0000313" key="1">
    <source>
        <dbReference type="EMBL" id="AXE21782.1"/>
    </source>
</evidence>
<name>A0A344TT11_9BACT</name>